<sequence>MRKILAGLVTGMALIATAAAADDILTAGDLRDAIRGDGFSYRGVMRDGDSAIAFAEGYVAALSTITEWCDPGIAPHEVLARVYDRIDGLEAEAQDQPAEVAVAQTLQQLGPCNEDGQSE</sequence>
<protein>
    <recommendedName>
        <fullName evidence="4">Rap1a immunity protein domain-containing protein</fullName>
    </recommendedName>
</protein>
<dbReference type="EMBL" id="CP067136">
    <property type="protein sequence ID" value="WCR06207.1"/>
    <property type="molecule type" value="Genomic_DNA"/>
</dbReference>
<organism evidence="2 3">
    <name type="scientific">Paracoccus fistulariae</name>
    <dbReference type="NCBI Taxonomy" id="658446"/>
    <lineage>
        <taxon>Bacteria</taxon>
        <taxon>Pseudomonadati</taxon>
        <taxon>Pseudomonadota</taxon>
        <taxon>Alphaproteobacteria</taxon>
        <taxon>Rhodobacterales</taxon>
        <taxon>Paracoccaceae</taxon>
        <taxon>Paracoccus</taxon>
    </lineage>
</organism>
<feature type="chain" id="PRO_5046644257" description="Rap1a immunity protein domain-containing protein" evidence="1">
    <location>
        <begin position="21"/>
        <end position="119"/>
    </location>
</feature>
<dbReference type="Proteomes" id="UP001219349">
    <property type="component" value="Chromosome"/>
</dbReference>
<keyword evidence="1" id="KW-0732">Signal</keyword>
<dbReference type="Gene3D" id="1.10.890.40">
    <property type="match status" value="1"/>
</dbReference>
<evidence type="ECO:0000313" key="2">
    <source>
        <dbReference type="EMBL" id="WCR06207.1"/>
    </source>
</evidence>
<gene>
    <name evidence="2" type="ORF">JHX87_11970</name>
</gene>
<accession>A0ABY7SI48</accession>
<name>A0ABY7SI48_9RHOB</name>
<evidence type="ECO:0000256" key="1">
    <source>
        <dbReference type="SAM" id="SignalP"/>
    </source>
</evidence>
<dbReference type="RefSeq" id="WP_271883918.1">
    <property type="nucleotide sequence ID" value="NZ_CP067136.1"/>
</dbReference>
<evidence type="ECO:0000313" key="3">
    <source>
        <dbReference type="Proteomes" id="UP001219349"/>
    </source>
</evidence>
<reference evidence="2 3" key="1">
    <citation type="submission" date="2021-01" db="EMBL/GenBank/DDBJ databases">
        <title>Biogeographic distribution of Paracoccus.</title>
        <authorList>
            <person name="Hollensteiner J."/>
            <person name="Leineberger J."/>
            <person name="Brinkhoff T."/>
            <person name="Daniel R."/>
        </authorList>
    </citation>
    <scope>NUCLEOTIDE SEQUENCE [LARGE SCALE GENOMIC DNA]</scope>
    <source>
        <strain evidence="2 3">KCTC 22803</strain>
    </source>
</reference>
<proteinExistence type="predicted"/>
<keyword evidence="3" id="KW-1185">Reference proteome</keyword>
<feature type="signal peptide" evidence="1">
    <location>
        <begin position="1"/>
        <end position="20"/>
    </location>
</feature>
<evidence type="ECO:0008006" key="4">
    <source>
        <dbReference type="Google" id="ProtNLM"/>
    </source>
</evidence>